<dbReference type="InterPro" id="IPR014825">
    <property type="entry name" value="DNA_alkylation"/>
</dbReference>
<dbReference type="AlphaFoldDB" id="A0A9D1D134"/>
<dbReference type="Proteomes" id="UP000886886">
    <property type="component" value="Unassembled WGS sequence"/>
</dbReference>
<comment type="caution">
    <text evidence="1">The sequence shown here is derived from an EMBL/GenBank/DDBJ whole genome shotgun (WGS) entry which is preliminary data.</text>
</comment>
<gene>
    <name evidence="1" type="ORF">IAB26_09655</name>
</gene>
<evidence type="ECO:0000313" key="1">
    <source>
        <dbReference type="EMBL" id="HIQ96815.1"/>
    </source>
</evidence>
<dbReference type="PANTHER" id="PTHR34070">
    <property type="entry name" value="ARMADILLO-TYPE FOLD"/>
    <property type="match status" value="1"/>
</dbReference>
<dbReference type="SUPFAM" id="SSF48371">
    <property type="entry name" value="ARM repeat"/>
    <property type="match status" value="1"/>
</dbReference>
<accession>A0A9D1D134</accession>
<dbReference type="PANTHER" id="PTHR34070:SF1">
    <property type="entry name" value="DNA ALKYLATION REPAIR PROTEIN"/>
    <property type="match status" value="1"/>
</dbReference>
<reference evidence="1" key="1">
    <citation type="submission" date="2020-10" db="EMBL/GenBank/DDBJ databases">
        <authorList>
            <person name="Gilroy R."/>
        </authorList>
    </citation>
    <scope>NUCLEOTIDE SEQUENCE</scope>
    <source>
        <strain evidence="1">ChiSjej3B21-11622</strain>
    </source>
</reference>
<evidence type="ECO:0000313" key="2">
    <source>
        <dbReference type="Proteomes" id="UP000886886"/>
    </source>
</evidence>
<reference evidence="1" key="2">
    <citation type="journal article" date="2021" name="PeerJ">
        <title>Extensive microbial diversity within the chicken gut microbiome revealed by metagenomics and culture.</title>
        <authorList>
            <person name="Gilroy R."/>
            <person name="Ravi A."/>
            <person name="Getino M."/>
            <person name="Pursley I."/>
            <person name="Horton D.L."/>
            <person name="Alikhan N.F."/>
            <person name="Baker D."/>
            <person name="Gharbi K."/>
            <person name="Hall N."/>
            <person name="Watson M."/>
            <person name="Adriaenssens E.M."/>
            <person name="Foster-Nyarko E."/>
            <person name="Jarju S."/>
            <person name="Secka A."/>
            <person name="Antonio M."/>
            <person name="Oren A."/>
            <person name="Chaudhuri R.R."/>
            <person name="La Ragione R."/>
            <person name="Hildebrand F."/>
            <person name="Pallen M.J."/>
        </authorList>
    </citation>
    <scope>NUCLEOTIDE SEQUENCE</scope>
    <source>
        <strain evidence="1">ChiSjej3B21-11622</strain>
    </source>
</reference>
<name>A0A9D1D134_9FIRM</name>
<dbReference type="EMBL" id="DVFT01000142">
    <property type="protein sequence ID" value="HIQ96815.1"/>
    <property type="molecule type" value="Genomic_DNA"/>
</dbReference>
<dbReference type="CDD" id="cd06561">
    <property type="entry name" value="AlkD_like"/>
    <property type="match status" value="1"/>
</dbReference>
<dbReference type="Gene3D" id="1.25.10.90">
    <property type="match status" value="1"/>
</dbReference>
<proteinExistence type="predicted"/>
<dbReference type="InterPro" id="IPR016024">
    <property type="entry name" value="ARM-type_fold"/>
</dbReference>
<organism evidence="1 2">
    <name type="scientific">Candidatus Limivivens merdigallinarum</name>
    <dbReference type="NCBI Taxonomy" id="2840859"/>
    <lineage>
        <taxon>Bacteria</taxon>
        <taxon>Bacillati</taxon>
        <taxon>Bacillota</taxon>
        <taxon>Clostridia</taxon>
        <taxon>Lachnospirales</taxon>
        <taxon>Lachnospiraceae</taxon>
        <taxon>Lachnospiraceae incertae sedis</taxon>
        <taxon>Candidatus Limivivens</taxon>
    </lineage>
</organism>
<protein>
    <submittedName>
        <fullName evidence="1">DNA alkylation repair protein</fullName>
    </submittedName>
</protein>
<dbReference type="Pfam" id="PF08713">
    <property type="entry name" value="DNA_alkylation"/>
    <property type="match status" value="1"/>
</dbReference>
<sequence>MQTSVRERLCAMADEKYREFHSGLVPGKERILGVRLPNMRKLAKEFAKEDARSFLKEYQENVDPKELFYEEQMLEGLVIGYAKLELGERFGYLRSFVPKIDNWGVCDCSCATYKFMEQAREESWEFLMGYLKSRAEFEIRFALVSMLDHFITEEYKDRIFQAVESVHHDGYYVKMAAAWLVSVLYVKFPNETEAFLQKNTLDDFTHNKSIQKIRESYRVSKEDKERLNTMKRGRKA</sequence>